<organism evidence="1 2">
    <name type="scientific">Apiosordaria backusii</name>
    <dbReference type="NCBI Taxonomy" id="314023"/>
    <lineage>
        <taxon>Eukaryota</taxon>
        <taxon>Fungi</taxon>
        <taxon>Dikarya</taxon>
        <taxon>Ascomycota</taxon>
        <taxon>Pezizomycotina</taxon>
        <taxon>Sordariomycetes</taxon>
        <taxon>Sordariomycetidae</taxon>
        <taxon>Sordariales</taxon>
        <taxon>Lasiosphaeriaceae</taxon>
        <taxon>Apiosordaria</taxon>
    </lineage>
</organism>
<reference evidence="1" key="1">
    <citation type="submission" date="2023-06" db="EMBL/GenBank/DDBJ databases">
        <title>Genome-scale phylogeny and comparative genomics of the fungal order Sordariales.</title>
        <authorList>
            <consortium name="Lawrence Berkeley National Laboratory"/>
            <person name="Hensen N."/>
            <person name="Bonometti L."/>
            <person name="Westerberg I."/>
            <person name="Brannstrom I.O."/>
            <person name="Guillou S."/>
            <person name="Cros-Aarteil S."/>
            <person name="Calhoun S."/>
            <person name="Haridas S."/>
            <person name="Kuo A."/>
            <person name="Mondo S."/>
            <person name="Pangilinan J."/>
            <person name="Riley R."/>
            <person name="Labutti K."/>
            <person name="Andreopoulos B."/>
            <person name="Lipzen A."/>
            <person name="Chen C."/>
            <person name="Yanf M."/>
            <person name="Daum C."/>
            <person name="Ng V."/>
            <person name="Clum A."/>
            <person name="Steindorff A."/>
            <person name="Ohm R."/>
            <person name="Martin F."/>
            <person name="Silar P."/>
            <person name="Natvig D."/>
            <person name="Lalanne C."/>
            <person name="Gautier V."/>
            <person name="Ament-Velasquez S.L."/>
            <person name="Kruys A."/>
            <person name="Hutchinson M.I."/>
            <person name="Powell A.J."/>
            <person name="Barry K."/>
            <person name="Miller A.N."/>
            <person name="Grigoriev I.V."/>
            <person name="Debuchy R."/>
            <person name="Gladieux P."/>
            <person name="Thoren M.H."/>
            <person name="Johannesson H."/>
        </authorList>
    </citation>
    <scope>NUCLEOTIDE SEQUENCE</scope>
    <source>
        <strain evidence="1">CBS 540.89</strain>
    </source>
</reference>
<evidence type="ECO:0000313" key="1">
    <source>
        <dbReference type="EMBL" id="KAK0732551.1"/>
    </source>
</evidence>
<dbReference type="AlphaFoldDB" id="A0AA40BE49"/>
<gene>
    <name evidence="1" type="ORF">B0T21DRAFT_443620</name>
</gene>
<name>A0AA40BE49_9PEZI</name>
<dbReference type="EMBL" id="JAUKTV010000008">
    <property type="protein sequence ID" value="KAK0732551.1"/>
    <property type="molecule type" value="Genomic_DNA"/>
</dbReference>
<accession>A0AA40BE49</accession>
<evidence type="ECO:0000313" key="2">
    <source>
        <dbReference type="Proteomes" id="UP001172159"/>
    </source>
</evidence>
<proteinExistence type="predicted"/>
<sequence length="324" mass="36070">MSNPINQGLADYFRLVSATLARIAQESANGSNDGVSLADLREVILCGQGSAILTNMVATQAQITAATKELESREKGLIDSQVKVDAATRKLDCREKELVDFQRSIDAQRRVLEQQKLDLETQKQAFMEAQAISTETRDAMMKSQKTTETALSGIMTAQNKVQSDLGTLLQTIIVKNDAGPSRKRLRIQDGIANDDELLKTKPLRERRLDLLADLAGSEVIIEGKSMYYRRNVETAIHIFHAIAANVQWRENFNDLQLGRLANAVPHCLYAVLTMDHPDAFKEGCKCPGDLWPWIDEGESCIQVLKVENQHYGKIKLVFDGLNQG</sequence>
<dbReference type="Proteomes" id="UP001172159">
    <property type="component" value="Unassembled WGS sequence"/>
</dbReference>
<protein>
    <submittedName>
        <fullName evidence="1">Uncharacterized protein</fullName>
    </submittedName>
</protein>
<keyword evidence="2" id="KW-1185">Reference proteome</keyword>
<comment type="caution">
    <text evidence="1">The sequence shown here is derived from an EMBL/GenBank/DDBJ whole genome shotgun (WGS) entry which is preliminary data.</text>
</comment>